<accession>A0ABV7Y9M8</accession>
<dbReference type="Gene3D" id="1.10.3810.10">
    <property type="entry name" value="Biosynthetic peptidoglycan transglycosylase-like"/>
    <property type="match status" value="1"/>
</dbReference>
<feature type="transmembrane region" description="Helical" evidence="10">
    <location>
        <begin position="21"/>
        <end position="43"/>
    </location>
</feature>
<comment type="caution">
    <text evidence="12">The sequence shown here is derived from an EMBL/GenBank/DDBJ whole genome shotgun (WGS) entry which is preliminary data.</text>
</comment>
<keyword evidence="13" id="KW-1185">Reference proteome</keyword>
<feature type="domain" description="PASTA" evidence="11">
    <location>
        <begin position="700"/>
        <end position="765"/>
    </location>
</feature>
<dbReference type="Gene3D" id="3.40.710.10">
    <property type="entry name" value="DD-peptidase/beta-lactamase superfamily"/>
    <property type="match status" value="1"/>
</dbReference>
<keyword evidence="10" id="KW-0472">Membrane</keyword>
<keyword evidence="10" id="KW-0812">Transmembrane</keyword>
<dbReference type="InterPro" id="IPR036950">
    <property type="entry name" value="PBP_transglycosylase"/>
</dbReference>
<keyword evidence="10" id="KW-1133">Transmembrane helix</keyword>
<keyword evidence="3" id="KW-0328">Glycosyltransferase</keyword>
<evidence type="ECO:0000256" key="8">
    <source>
        <dbReference type="ARBA" id="ARBA00049902"/>
    </source>
</evidence>
<dbReference type="InterPro" id="IPR023346">
    <property type="entry name" value="Lysozyme-like_dom_sf"/>
</dbReference>
<feature type="compositionally biased region" description="Pro residues" evidence="9">
    <location>
        <begin position="768"/>
        <end position="799"/>
    </location>
</feature>
<protein>
    <submittedName>
        <fullName evidence="12">Penicillin-binding protein</fullName>
    </submittedName>
</protein>
<evidence type="ECO:0000259" key="11">
    <source>
        <dbReference type="PROSITE" id="PS51178"/>
    </source>
</evidence>
<dbReference type="PANTHER" id="PTHR32282:SF33">
    <property type="entry name" value="PEPTIDOGLYCAN GLYCOSYLTRANSFERASE"/>
    <property type="match status" value="1"/>
</dbReference>
<dbReference type="SUPFAM" id="SSF53955">
    <property type="entry name" value="Lysozyme-like"/>
    <property type="match status" value="1"/>
</dbReference>
<dbReference type="SUPFAM" id="SSF56601">
    <property type="entry name" value="beta-lactamase/transpeptidase-like"/>
    <property type="match status" value="1"/>
</dbReference>
<dbReference type="InterPro" id="IPR005543">
    <property type="entry name" value="PASTA_dom"/>
</dbReference>
<dbReference type="SMART" id="SM00740">
    <property type="entry name" value="PASTA"/>
    <property type="match status" value="1"/>
</dbReference>
<evidence type="ECO:0000256" key="3">
    <source>
        <dbReference type="ARBA" id="ARBA00022676"/>
    </source>
</evidence>
<evidence type="ECO:0000256" key="4">
    <source>
        <dbReference type="ARBA" id="ARBA00022679"/>
    </source>
</evidence>
<evidence type="ECO:0000256" key="1">
    <source>
        <dbReference type="ARBA" id="ARBA00022645"/>
    </source>
</evidence>
<keyword evidence="2" id="KW-0645">Protease</keyword>
<dbReference type="InterPro" id="IPR012338">
    <property type="entry name" value="Beta-lactam/transpept-like"/>
</dbReference>
<keyword evidence="5" id="KW-0378">Hydrolase</keyword>
<dbReference type="Gene3D" id="3.30.10.20">
    <property type="match status" value="1"/>
</dbReference>
<reference evidence="13" key="1">
    <citation type="journal article" date="2019" name="Int. J. Syst. Evol. Microbiol.">
        <title>The Global Catalogue of Microorganisms (GCM) 10K type strain sequencing project: providing services to taxonomists for standard genome sequencing and annotation.</title>
        <authorList>
            <consortium name="The Broad Institute Genomics Platform"/>
            <consortium name="The Broad Institute Genome Sequencing Center for Infectious Disease"/>
            <person name="Wu L."/>
            <person name="Ma J."/>
        </authorList>
    </citation>
    <scope>NUCLEOTIDE SEQUENCE [LARGE SCALE GENOMIC DNA]</scope>
    <source>
        <strain evidence="13">CGMCC 4.7241</strain>
    </source>
</reference>
<keyword evidence="4" id="KW-0808">Transferase</keyword>
<dbReference type="Proteomes" id="UP001595699">
    <property type="component" value="Unassembled WGS sequence"/>
</dbReference>
<proteinExistence type="predicted"/>
<dbReference type="RefSeq" id="WP_205113958.1">
    <property type="nucleotide sequence ID" value="NZ_JAFBCM010000001.1"/>
</dbReference>
<feature type="region of interest" description="Disordered" evidence="9">
    <location>
        <begin position="741"/>
        <end position="799"/>
    </location>
</feature>
<evidence type="ECO:0000256" key="6">
    <source>
        <dbReference type="ARBA" id="ARBA00023268"/>
    </source>
</evidence>
<evidence type="ECO:0000313" key="13">
    <source>
        <dbReference type="Proteomes" id="UP001595699"/>
    </source>
</evidence>
<dbReference type="PANTHER" id="PTHR32282">
    <property type="entry name" value="BINDING PROTEIN TRANSPEPTIDASE, PUTATIVE-RELATED"/>
    <property type="match status" value="1"/>
</dbReference>
<evidence type="ECO:0000313" key="12">
    <source>
        <dbReference type="EMBL" id="MFC3761509.1"/>
    </source>
</evidence>
<dbReference type="PROSITE" id="PS51178">
    <property type="entry name" value="PASTA"/>
    <property type="match status" value="1"/>
</dbReference>
<gene>
    <name evidence="12" type="ORF">ACFOUW_11720</name>
</gene>
<evidence type="ECO:0000256" key="5">
    <source>
        <dbReference type="ARBA" id="ARBA00022801"/>
    </source>
</evidence>
<evidence type="ECO:0000256" key="7">
    <source>
        <dbReference type="ARBA" id="ARBA00034000"/>
    </source>
</evidence>
<comment type="catalytic activity">
    <reaction evidence="7">
        <text>Preferential cleavage: (Ac)2-L-Lys-D-Ala-|-D-Ala. Also transpeptidation of peptidyl-alanyl moieties that are N-acyl substituents of D-alanine.</text>
        <dbReference type="EC" id="3.4.16.4"/>
    </reaction>
</comment>
<sequence>MGLSASSRPRARREGGFVTQLFMFLVVSTLAGVLVAGLVIPLAGAVGVTTRMTIDSFESLPSVLPEPPLPESSTMYDGSGRRMATFYDENRRNVPLSQISKNMRKAIVAIEDARFYEHGPLDLRGTMRALVRNQQAGGSIQQGGSSITQQYVKLVLFEAADTKEKRAAAIDDTYERKLQELRFAVGLEEKYSKDQILEKYLNIVYFGDNVYGVEAAAKHFFSTKAANLTLTQAAMLAALVRDPNGLEPFKDFEPVKSRRNLVMSRMHDLGMIDASTYTKYSKAGSGLKKSETKRGCFNSNYPFFCDYALEVLLNEPALGRTRAERERFIYEGGIQIFTTINRETQRAAEASIRKDVNPTDSVYSAVALVQPGTGHIKGIAQSRPYGEGKGKTYVNYNVPQKYNGGIGVQPGSTFKTFVMAAAIKQGIPLSVSLPTPSSMHFGRKDKIPTCTKPWSTDDWNPSNSSGGKLQQADMMTAAAQSINTFFVNLERRTGLCEPATLARNMGIERGDGKKLHEVGAFTLGVNEVTPLSMAEAYATLAARGKHCDAIAVTKVLDRKGNRVEIPGANCKQVMPQNVADGVNYALRGVVDGDNPSRSGKKMSMAKDGIQVAGKTGTNDDRTAVSFAGYTTNMAAYAVVQDAHPRIRTLMGQRIGGDTRTGDEVWGGALAGPIWLGAMKGALQGKKAAPFVDPNKKTLEGIKIRVPTVLGYGPSKAKRMLEKAGFAVIMGDDVFSNREVGTVGAQTPEGGSRFGRGSTVTLHLSKGPSPAPPPLPPGPGPGDPFPPKPPFPPGPGGPRR</sequence>
<evidence type="ECO:0000256" key="10">
    <source>
        <dbReference type="SAM" id="Phobius"/>
    </source>
</evidence>
<keyword evidence="1" id="KW-0121">Carboxypeptidase</keyword>
<dbReference type="CDD" id="cd06577">
    <property type="entry name" value="PASTA_pknB"/>
    <property type="match status" value="1"/>
</dbReference>
<evidence type="ECO:0000256" key="9">
    <source>
        <dbReference type="SAM" id="MobiDB-lite"/>
    </source>
</evidence>
<dbReference type="Pfam" id="PF03793">
    <property type="entry name" value="PASTA"/>
    <property type="match status" value="1"/>
</dbReference>
<dbReference type="Pfam" id="PF00912">
    <property type="entry name" value="Transgly"/>
    <property type="match status" value="1"/>
</dbReference>
<dbReference type="EMBL" id="JBHRZH010000009">
    <property type="protein sequence ID" value="MFC3761509.1"/>
    <property type="molecule type" value="Genomic_DNA"/>
</dbReference>
<evidence type="ECO:0000256" key="2">
    <source>
        <dbReference type="ARBA" id="ARBA00022670"/>
    </source>
</evidence>
<name>A0ABV7Y9M8_9ACTN</name>
<dbReference type="InterPro" id="IPR050396">
    <property type="entry name" value="Glycosyltr_51/Transpeptidase"/>
</dbReference>
<dbReference type="InterPro" id="IPR001460">
    <property type="entry name" value="PCN-bd_Tpept"/>
</dbReference>
<keyword evidence="6" id="KW-0511">Multifunctional enzyme</keyword>
<comment type="catalytic activity">
    <reaction evidence="8">
        <text>[GlcNAc-(1-&gt;4)-Mur2Ac(oyl-L-Ala-gamma-D-Glu-L-Lys-D-Ala-D-Ala)](n)-di-trans,octa-cis-undecaprenyl diphosphate + beta-D-GlcNAc-(1-&gt;4)-Mur2Ac(oyl-L-Ala-gamma-D-Glu-L-Lys-D-Ala-D-Ala)-di-trans,octa-cis-undecaprenyl diphosphate = [GlcNAc-(1-&gt;4)-Mur2Ac(oyl-L-Ala-gamma-D-Glu-L-Lys-D-Ala-D-Ala)](n+1)-di-trans,octa-cis-undecaprenyl diphosphate + di-trans,octa-cis-undecaprenyl diphosphate + H(+)</text>
        <dbReference type="Rhea" id="RHEA:23708"/>
        <dbReference type="Rhea" id="RHEA-COMP:9602"/>
        <dbReference type="Rhea" id="RHEA-COMP:9603"/>
        <dbReference type="ChEBI" id="CHEBI:15378"/>
        <dbReference type="ChEBI" id="CHEBI:58405"/>
        <dbReference type="ChEBI" id="CHEBI:60033"/>
        <dbReference type="ChEBI" id="CHEBI:78435"/>
        <dbReference type="EC" id="2.4.99.28"/>
    </reaction>
</comment>
<dbReference type="Pfam" id="PF00905">
    <property type="entry name" value="Transpeptidase"/>
    <property type="match status" value="1"/>
</dbReference>
<organism evidence="12 13">
    <name type="scientific">Tenggerimyces flavus</name>
    <dbReference type="NCBI Taxonomy" id="1708749"/>
    <lineage>
        <taxon>Bacteria</taxon>
        <taxon>Bacillati</taxon>
        <taxon>Actinomycetota</taxon>
        <taxon>Actinomycetes</taxon>
        <taxon>Propionibacteriales</taxon>
        <taxon>Nocardioidaceae</taxon>
        <taxon>Tenggerimyces</taxon>
    </lineage>
</organism>
<dbReference type="InterPro" id="IPR001264">
    <property type="entry name" value="Glyco_trans_51"/>
</dbReference>